<accession>H5ST81</accession>
<dbReference type="AlphaFoldDB" id="H5ST81"/>
<evidence type="ECO:0000256" key="1">
    <source>
        <dbReference type="ARBA" id="ARBA00023015"/>
    </source>
</evidence>
<dbReference type="PRINTS" id="PR00034">
    <property type="entry name" value="HTHCRP"/>
</dbReference>
<dbReference type="InterPro" id="IPR036390">
    <property type="entry name" value="WH_DNA-bd_sf"/>
</dbReference>
<dbReference type="InterPro" id="IPR050397">
    <property type="entry name" value="Env_Response_Regulators"/>
</dbReference>
<dbReference type="SUPFAM" id="SSF51206">
    <property type="entry name" value="cAMP-binding domain-like"/>
    <property type="match status" value="1"/>
</dbReference>
<name>H5ST81_ACEAU</name>
<dbReference type="PROSITE" id="PS50042">
    <property type="entry name" value="CNMP_BINDING_3"/>
    <property type="match status" value="1"/>
</dbReference>
<protein>
    <submittedName>
        <fullName evidence="6">Transcriptional regulator</fullName>
    </submittedName>
</protein>
<dbReference type="GO" id="GO:0003700">
    <property type="term" value="F:DNA-binding transcription factor activity"/>
    <property type="evidence" value="ECO:0007669"/>
    <property type="project" value="TreeGrafter"/>
</dbReference>
<keyword evidence="3" id="KW-0804">Transcription</keyword>
<dbReference type="InterPro" id="IPR018490">
    <property type="entry name" value="cNMP-bd_dom_sf"/>
</dbReference>
<dbReference type="EMBL" id="AP011803">
    <property type="protein sequence ID" value="BAL59731.1"/>
    <property type="molecule type" value="Genomic_DNA"/>
</dbReference>
<dbReference type="SMART" id="SM00419">
    <property type="entry name" value="HTH_CRP"/>
    <property type="match status" value="1"/>
</dbReference>
<gene>
    <name evidence="6" type="ORF">HGMM_OP4C367</name>
</gene>
<dbReference type="Gene3D" id="2.60.120.10">
    <property type="entry name" value="Jelly Rolls"/>
    <property type="match status" value="1"/>
</dbReference>
<dbReference type="PANTHER" id="PTHR24567">
    <property type="entry name" value="CRP FAMILY TRANSCRIPTIONAL REGULATORY PROTEIN"/>
    <property type="match status" value="1"/>
</dbReference>
<evidence type="ECO:0000259" key="5">
    <source>
        <dbReference type="PROSITE" id="PS51063"/>
    </source>
</evidence>
<dbReference type="SUPFAM" id="SSF46785">
    <property type="entry name" value="Winged helix' DNA-binding domain"/>
    <property type="match status" value="1"/>
</dbReference>
<dbReference type="SMART" id="SM00100">
    <property type="entry name" value="cNMP"/>
    <property type="match status" value="1"/>
</dbReference>
<dbReference type="InterPro" id="IPR000595">
    <property type="entry name" value="cNMP-bd_dom"/>
</dbReference>
<keyword evidence="2" id="KW-0238">DNA-binding</keyword>
<reference evidence="6" key="1">
    <citation type="journal article" date="2005" name="Environ. Microbiol.">
        <title>Genetic and functional properties of uncultivated thermophilic crenarchaeotes from a subsurface gold mine as revealed by analysis of genome fragments.</title>
        <authorList>
            <person name="Nunoura T."/>
            <person name="Hirayama H."/>
            <person name="Takami H."/>
            <person name="Oida H."/>
            <person name="Nishi S."/>
            <person name="Shimamura S."/>
            <person name="Suzuki Y."/>
            <person name="Inagaki F."/>
            <person name="Takai K."/>
            <person name="Nealson K.H."/>
            <person name="Horikoshi K."/>
        </authorList>
    </citation>
    <scope>NUCLEOTIDE SEQUENCE</scope>
</reference>
<reference evidence="6" key="2">
    <citation type="journal article" date="2012" name="PLoS ONE">
        <title>A Deeply Branching Thermophilic Bacterium with an Ancient Acetyl-CoA Pathway Dominates a Subsurface Ecosystem.</title>
        <authorList>
            <person name="Takami H."/>
            <person name="Noguchi H."/>
            <person name="Takaki Y."/>
            <person name="Uchiyama I."/>
            <person name="Toyoda A."/>
            <person name="Nishi S."/>
            <person name="Chee G.-J."/>
            <person name="Arai W."/>
            <person name="Nunoura T."/>
            <person name="Itoh T."/>
            <person name="Hattori M."/>
            <person name="Takai K."/>
        </authorList>
    </citation>
    <scope>NUCLEOTIDE SEQUENCE</scope>
</reference>
<evidence type="ECO:0000259" key="4">
    <source>
        <dbReference type="PROSITE" id="PS50042"/>
    </source>
</evidence>
<dbReference type="PANTHER" id="PTHR24567:SF26">
    <property type="entry name" value="REGULATORY PROTEIN YEIL"/>
    <property type="match status" value="1"/>
</dbReference>
<dbReference type="GO" id="GO:0005829">
    <property type="term" value="C:cytosol"/>
    <property type="evidence" value="ECO:0007669"/>
    <property type="project" value="TreeGrafter"/>
</dbReference>
<sequence length="242" mass="27213">MCTALCVTDSGACPFTNLLGAERFPLNSPIRHRTYQKSELIFGQGAVISGLYFLCRGAARLTHYTQRRKQYIVRLLGGGDLFGTPALWRTETSSVEARALAESVIGWVSSSDLQEIFRQEPGMILEIQRRLAQEVSELYVRLAEQAHLGTCGRLIQLLIELGRKYGRASSRGLLIDLEITEQELAEMLGCSREWVSKQMSTLQRRGLIFHCRGEIVILDEAGLQQLIAPPHKRQTFRDFGAM</sequence>
<dbReference type="Pfam" id="PF00027">
    <property type="entry name" value="cNMP_binding"/>
    <property type="match status" value="1"/>
</dbReference>
<proteinExistence type="predicted"/>
<feature type="domain" description="Cyclic nucleotide-binding" evidence="4">
    <location>
        <begin position="14"/>
        <end position="117"/>
    </location>
</feature>
<dbReference type="CDD" id="cd00038">
    <property type="entry name" value="CAP_ED"/>
    <property type="match status" value="1"/>
</dbReference>
<dbReference type="GO" id="GO:0003677">
    <property type="term" value="F:DNA binding"/>
    <property type="evidence" value="ECO:0007669"/>
    <property type="project" value="UniProtKB-KW"/>
</dbReference>
<evidence type="ECO:0000256" key="2">
    <source>
        <dbReference type="ARBA" id="ARBA00023125"/>
    </source>
</evidence>
<keyword evidence="1" id="KW-0805">Transcription regulation</keyword>
<dbReference type="PROSITE" id="PS51063">
    <property type="entry name" value="HTH_CRP_2"/>
    <property type="match status" value="1"/>
</dbReference>
<evidence type="ECO:0000256" key="3">
    <source>
        <dbReference type="ARBA" id="ARBA00023163"/>
    </source>
</evidence>
<evidence type="ECO:0000313" key="6">
    <source>
        <dbReference type="EMBL" id="BAL59731.1"/>
    </source>
</evidence>
<organism evidence="6">
    <name type="scientific">Acetithermum autotrophicum</name>
    <dbReference type="NCBI Taxonomy" id="1446466"/>
    <lineage>
        <taxon>Bacteria</taxon>
        <taxon>Candidatus Bipolaricaulota</taxon>
        <taxon>Candidatus Acetithermum</taxon>
    </lineage>
</organism>
<feature type="domain" description="HTH crp-type" evidence="5">
    <location>
        <begin position="148"/>
        <end position="221"/>
    </location>
</feature>
<dbReference type="InterPro" id="IPR012318">
    <property type="entry name" value="HTH_CRP"/>
</dbReference>
<dbReference type="Pfam" id="PF13545">
    <property type="entry name" value="HTH_Crp_2"/>
    <property type="match status" value="1"/>
</dbReference>
<dbReference type="InterPro" id="IPR014710">
    <property type="entry name" value="RmlC-like_jellyroll"/>
</dbReference>